<dbReference type="Gene3D" id="2.60.40.10">
    <property type="entry name" value="Immunoglobulins"/>
    <property type="match status" value="1"/>
</dbReference>
<dbReference type="PROSITE" id="PS51257">
    <property type="entry name" value="PROKAR_LIPOPROTEIN"/>
    <property type="match status" value="1"/>
</dbReference>
<reference evidence="1" key="1">
    <citation type="submission" date="2022-11" db="EMBL/GenBank/DDBJ databases">
        <title>Marilongibacter aestuarii gen. nov., sp. nov., isolated from tidal flat sediment.</title>
        <authorList>
            <person name="Jiayan W."/>
        </authorList>
    </citation>
    <scope>NUCLEOTIDE SEQUENCE</scope>
    <source>
        <strain evidence="1">Z1-6</strain>
    </source>
</reference>
<organism evidence="1 2">
    <name type="scientific">Draconibacterium aestuarii</name>
    <dbReference type="NCBI Taxonomy" id="2998507"/>
    <lineage>
        <taxon>Bacteria</taxon>
        <taxon>Pseudomonadati</taxon>
        <taxon>Bacteroidota</taxon>
        <taxon>Bacteroidia</taxon>
        <taxon>Marinilabiliales</taxon>
        <taxon>Prolixibacteraceae</taxon>
        <taxon>Draconibacterium</taxon>
    </lineage>
</organism>
<keyword evidence="2" id="KW-1185">Reference proteome</keyword>
<evidence type="ECO:0000313" key="2">
    <source>
        <dbReference type="Proteomes" id="UP001145087"/>
    </source>
</evidence>
<dbReference type="PANTHER" id="PTHR37833">
    <property type="entry name" value="LIPOPROTEIN-RELATED"/>
    <property type="match status" value="1"/>
</dbReference>
<dbReference type="Pfam" id="PF07610">
    <property type="entry name" value="DUF1573"/>
    <property type="match status" value="1"/>
</dbReference>
<accession>A0A9X3FHT6</accession>
<proteinExistence type="predicted"/>
<protein>
    <submittedName>
        <fullName evidence="1">DUF1573 domain-containing protein</fullName>
    </submittedName>
</protein>
<dbReference type="RefSeq" id="WP_343335273.1">
    <property type="nucleotide sequence ID" value="NZ_JAPOHD010000065.1"/>
</dbReference>
<sequence length="140" mass="15735">MKSFFDTTKGFIILWMVVFFVGCSSNGSGKGETKSIQIDSEVENTITYELGVLKMDDQKELTLQLQNLLQVPVVVNDIKGFCGCTMPRFDKEPILPGRSSEVSIIFMAHQTGIFNKELKMYLSSQDKPVSIIFNGEIVKR</sequence>
<evidence type="ECO:0000313" key="1">
    <source>
        <dbReference type="EMBL" id="MCY1722948.1"/>
    </source>
</evidence>
<dbReference type="InterPro" id="IPR011467">
    <property type="entry name" value="DUF1573"/>
</dbReference>
<comment type="caution">
    <text evidence="1">The sequence shown here is derived from an EMBL/GenBank/DDBJ whole genome shotgun (WGS) entry which is preliminary data.</text>
</comment>
<dbReference type="EMBL" id="JAPOHD010000065">
    <property type="protein sequence ID" value="MCY1722948.1"/>
    <property type="molecule type" value="Genomic_DNA"/>
</dbReference>
<dbReference type="Proteomes" id="UP001145087">
    <property type="component" value="Unassembled WGS sequence"/>
</dbReference>
<name>A0A9X3FHT6_9BACT</name>
<dbReference type="AlphaFoldDB" id="A0A9X3FHT6"/>
<dbReference type="InterPro" id="IPR013783">
    <property type="entry name" value="Ig-like_fold"/>
</dbReference>
<gene>
    <name evidence="1" type="ORF">OU798_21555</name>
</gene>
<dbReference type="PANTHER" id="PTHR37833:SF1">
    <property type="entry name" value="SIGNAL PEPTIDE PROTEIN"/>
    <property type="match status" value="1"/>
</dbReference>